<dbReference type="STRING" id="1178516.AWR27_17430"/>
<dbReference type="GO" id="GO:0009396">
    <property type="term" value="P:folic acid-containing compound biosynthetic process"/>
    <property type="evidence" value="ECO:0007669"/>
    <property type="project" value="TreeGrafter"/>
</dbReference>
<dbReference type="RefSeq" id="WP_077132410.1">
    <property type="nucleotide sequence ID" value="NZ_CP014263.1"/>
</dbReference>
<dbReference type="AlphaFoldDB" id="A0A1P9WZY4"/>
<dbReference type="KEGG" id="smon:AWR27_17430"/>
<comment type="similarity">
    <text evidence="1 5">Belongs to the 5-formyltetrahydrofolate cyclo-ligase family.</text>
</comment>
<evidence type="ECO:0000256" key="3">
    <source>
        <dbReference type="ARBA" id="ARBA00022840"/>
    </source>
</evidence>
<dbReference type="EC" id="6.3.3.2" evidence="5"/>
<dbReference type="PANTHER" id="PTHR23407:SF1">
    <property type="entry name" value="5-FORMYLTETRAHYDROFOLATE CYCLO-LIGASE"/>
    <property type="match status" value="1"/>
</dbReference>
<evidence type="ECO:0000313" key="6">
    <source>
        <dbReference type="EMBL" id="AQG80947.1"/>
    </source>
</evidence>
<keyword evidence="7" id="KW-1185">Reference proteome</keyword>
<reference evidence="6 7" key="1">
    <citation type="submission" date="2016-01" db="EMBL/GenBank/DDBJ databases">
        <authorList>
            <person name="Oliw E.H."/>
        </authorList>
    </citation>
    <scope>NUCLEOTIDE SEQUENCE [LARGE SCALE GENOMIC DNA]</scope>
    <source>
        <strain evidence="6 7">DY10</strain>
    </source>
</reference>
<dbReference type="GO" id="GO:0005524">
    <property type="term" value="F:ATP binding"/>
    <property type="evidence" value="ECO:0007669"/>
    <property type="project" value="UniProtKB-KW"/>
</dbReference>
<dbReference type="OrthoDB" id="9801938at2"/>
<accession>A0A1P9WZY4</accession>
<feature type="binding site" evidence="4">
    <location>
        <begin position="137"/>
        <end position="145"/>
    </location>
    <ligand>
        <name>ATP</name>
        <dbReference type="ChEBI" id="CHEBI:30616"/>
    </ligand>
</feature>
<name>A0A1P9WZY4_9BACT</name>
<organism evidence="6 7">
    <name type="scientific">Spirosoma montaniterrae</name>
    <dbReference type="NCBI Taxonomy" id="1178516"/>
    <lineage>
        <taxon>Bacteria</taxon>
        <taxon>Pseudomonadati</taxon>
        <taxon>Bacteroidota</taxon>
        <taxon>Cytophagia</taxon>
        <taxon>Cytophagales</taxon>
        <taxon>Cytophagaceae</taxon>
        <taxon>Spirosoma</taxon>
    </lineage>
</organism>
<dbReference type="GO" id="GO:0046872">
    <property type="term" value="F:metal ion binding"/>
    <property type="evidence" value="ECO:0007669"/>
    <property type="project" value="UniProtKB-KW"/>
</dbReference>
<dbReference type="EMBL" id="CP014263">
    <property type="protein sequence ID" value="AQG80947.1"/>
    <property type="molecule type" value="Genomic_DNA"/>
</dbReference>
<dbReference type="Gene3D" id="3.40.50.10420">
    <property type="entry name" value="NagB/RpiA/CoA transferase-like"/>
    <property type="match status" value="1"/>
</dbReference>
<dbReference type="GO" id="GO:0030272">
    <property type="term" value="F:5-formyltetrahydrofolate cyclo-ligase activity"/>
    <property type="evidence" value="ECO:0007669"/>
    <property type="project" value="UniProtKB-EC"/>
</dbReference>
<dbReference type="GO" id="GO:0035999">
    <property type="term" value="P:tetrahydrofolate interconversion"/>
    <property type="evidence" value="ECO:0007669"/>
    <property type="project" value="TreeGrafter"/>
</dbReference>
<dbReference type="PIRSF" id="PIRSF006806">
    <property type="entry name" value="FTHF_cligase"/>
    <property type="match status" value="1"/>
</dbReference>
<dbReference type="PANTHER" id="PTHR23407">
    <property type="entry name" value="ATPASE INHIBITOR/5-FORMYLTETRAHYDROFOLATE CYCLO-LIGASE"/>
    <property type="match status" value="1"/>
</dbReference>
<evidence type="ECO:0000256" key="2">
    <source>
        <dbReference type="ARBA" id="ARBA00022741"/>
    </source>
</evidence>
<comment type="catalytic activity">
    <reaction evidence="5">
        <text>(6S)-5-formyl-5,6,7,8-tetrahydrofolate + ATP = (6R)-5,10-methenyltetrahydrofolate + ADP + phosphate</text>
        <dbReference type="Rhea" id="RHEA:10488"/>
        <dbReference type="ChEBI" id="CHEBI:30616"/>
        <dbReference type="ChEBI" id="CHEBI:43474"/>
        <dbReference type="ChEBI" id="CHEBI:57455"/>
        <dbReference type="ChEBI" id="CHEBI:57457"/>
        <dbReference type="ChEBI" id="CHEBI:456216"/>
        <dbReference type="EC" id="6.3.3.2"/>
    </reaction>
</comment>
<sequence>MTKAELRKQFLAQRRALSVTDVQTMSQQITKRFFDILLPQHTSLLHTFLPIARQNEVDTWPIIRRLWRDLPQVNIAVSITDTNANGLTHYVLTPETVLVENRWGIPEPVGNGQSAVDSQQIDVVLVPLLAFGKNGHRVGYGKGYYDRFLAECRPNCLKIGLSLFEPVEQIEDVEPTDVPLHVYLTPEASYVFFGPNSFVTQR</sequence>
<protein>
    <recommendedName>
        <fullName evidence="5">5-formyltetrahydrofolate cyclo-ligase</fullName>
        <ecNumber evidence="5">6.3.3.2</ecNumber>
    </recommendedName>
</protein>
<feature type="binding site" evidence="4">
    <location>
        <position position="56"/>
    </location>
    <ligand>
        <name>substrate</name>
    </ligand>
</feature>
<dbReference type="InterPro" id="IPR037171">
    <property type="entry name" value="NagB/RpiA_transferase-like"/>
</dbReference>
<gene>
    <name evidence="6" type="ORF">AWR27_17430</name>
</gene>
<keyword evidence="2 4" id="KW-0547">Nucleotide-binding</keyword>
<dbReference type="InterPro" id="IPR024185">
    <property type="entry name" value="FTHF_cligase-like_sf"/>
</dbReference>
<dbReference type="SUPFAM" id="SSF100950">
    <property type="entry name" value="NagB/RpiA/CoA transferase-like"/>
    <property type="match status" value="1"/>
</dbReference>
<comment type="cofactor">
    <cofactor evidence="5">
        <name>Mg(2+)</name>
        <dbReference type="ChEBI" id="CHEBI:18420"/>
    </cofactor>
</comment>
<dbReference type="InterPro" id="IPR002698">
    <property type="entry name" value="FTHF_cligase"/>
</dbReference>
<dbReference type="Pfam" id="PF01812">
    <property type="entry name" value="5-FTHF_cyc-lig"/>
    <property type="match status" value="1"/>
</dbReference>
<keyword evidence="3 4" id="KW-0067">ATP-binding</keyword>
<dbReference type="Proteomes" id="UP000187941">
    <property type="component" value="Chromosome"/>
</dbReference>
<evidence type="ECO:0000256" key="1">
    <source>
        <dbReference type="ARBA" id="ARBA00010638"/>
    </source>
</evidence>
<evidence type="ECO:0000256" key="5">
    <source>
        <dbReference type="RuleBase" id="RU361279"/>
    </source>
</evidence>
<feature type="binding site" evidence="4">
    <location>
        <position position="49"/>
    </location>
    <ligand>
        <name>substrate</name>
    </ligand>
</feature>
<keyword evidence="6" id="KW-0436">Ligase</keyword>
<evidence type="ECO:0000256" key="4">
    <source>
        <dbReference type="PIRSR" id="PIRSR006806-1"/>
    </source>
</evidence>
<dbReference type="NCBIfam" id="TIGR02727">
    <property type="entry name" value="MTHFS_bact"/>
    <property type="match status" value="1"/>
</dbReference>
<evidence type="ECO:0000313" key="7">
    <source>
        <dbReference type="Proteomes" id="UP000187941"/>
    </source>
</evidence>
<feature type="binding site" evidence="4">
    <location>
        <begin position="3"/>
        <end position="7"/>
    </location>
    <ligand>
        <name>ATP</name>
        <dbReference type="ChEBI" id="CHEBI:30616"/>
    </ligand>
</feature>
<keyword evidence="5" id="KW-0479">Metal-binding</keyword>
<keyword evidence="5" id="KW-0460">Magnesium</keyword>
<proteinExistence type="inferred from homology"/>